<dbReference type="GO" id="GO:0046488">
    <property type="term" value="P:phosphatidylinositol metabolic process"/>
    <property type="evidence" value="ECO:0007669"/>
    <property type="project" value="EnsemblFungi"/>
</dbReference>
<dbReference type="GO" id="GO:0004605">
    <property type="term" value="F:phosphatidate cytidylyltransferase activity"/>
    <property type="evidence" value="ECO:0007669"/>
    <property type="project" value="UniProtKB-EC"/>
</dbReference>
<keyword evidence="21" id="KW-1185">Reference proteome</keyword>
<feature type="transmembrane region" description="Helical" evidence="19">
    <location>
        <begin position="263"/>
        <end position="285"/>
    </location>
</feature>
<organism evidence="20 21">
    <name type="scientific">Anncaliia algerae PRA339</name>
    <dbReference type="NCBI Taxonomy" id="1288291"/>
    <lineage>
        <taxon>Eukaryota</taxon>
        <taxon>Fungi</taxon>
        <taxon>Fungi incertae sedis</taxon>
        <taxon>Microsporidia</taxon>
        <taxon>Tubulinosematoidea</taxon>
        <taxon>Tubulinosematidae</taxon>
        <taxon>Anncaliia</taxon>
    </lineage>
</organism>
<comment type="pathway">
    <text evidence="3">Phospholipid metabolism; CDP-diacylglycerol biosynthesis; CDP-diacylglycerol from sn-glycerol 3-phosphate: step 3/3.</text>
</comment>
<dbReference type="VEuPathDB" id="MicrosporidiaDB:H312_00336"/>
<comment type="subcellular location">
    <subcellularLocation>
        <location evidence="2">Membrane</location>
        <topology evidence="2">Multi-pass membrane protein</topology>
    </subcellularLocation>
</comment>
<comment type="similarity">
    <text evidence="5">Belongs to the CDS family.</text>
</comment>
<evidence type="ECO:0000256" key="1">
    <source>
        <dbReference type="ARBA" id="ARBA00001698"/>
    </source>
</evidence>
<evidence type="ECO:0000313" key="20">
    <source>
        <dbReference type="EMBL" id="KCZ82313.1"/>
    </source>
</evidence>
<dbReference type="STRING" id="1288291.A0A059F4U4"/>
<evidence type="ECO:0000256" key="3">
    <source>
        <dbReference type="ARBA" id="ARBA00005119"/>
    </source>
</evidence>
<sequence>MVKKIKNHKNQISLIKPKSSQILESNPLRRTILTILMILLFMYIIVSDKMYLFVLIFLVQSFVFKEVIGVAAFRRKVSFLTKYLSFHFFFAANLFLLHKNITTFLKKFLPEITRFYTFFAFSFYILGFCLFTFNLKRKRIRDQFIIFAVTHVTVFYLSKAVQLAIMNLNKSKFWFVFPCMLIITNDIGAYVVGKWIGRRPLIQISPKKTQEGFLGAFIITLVIGYAMIFFTIRYKLVGQEWIKIFSEKLFINFLGMKTWVQMIYLHGTIFILFASFIAPFGGFFASGYKRMFKVKDFGTLIPGHGGIADRMDCQFIMILFTTVYIDTFLDVNMSSVQKIAKYIKEHLNNEEINDLISLIAQ</sequence>
<dbReference type="OrthoDB" id="10260889at2759"/>
<keyword evidence="9 19" id="KW-0812">Transmembrane</keyword>
<evidence type="ECO:0000256" key="8">
    <source>
        <dbReference type="ARBA" id="ARBA00022679"/>
    </source>
</evidence>
<feature type="transmembrane region" description="Helical" evidence="19">
    <location>
        <begin position="173"/>
        <end position="192"/>
    </location>
</feature>
<evidence type="ECO:0000256" key="15">
    <source>
        <dbReference type="ARBA" id="ARBA00023264"/>
    </source>
</evidence>
<dbReference type="UniPathway" id="UPA00557">
    <property type="reaction ID" value="UER00614"/>
</dbReference>
<dbReference type="EC" id="2.7.7.41" evidence="6"/>
<evidence type="ECO:0000256" key="2">
    <source>
        <dbReference type="ARBA" id="ARBA00004141"/>
    </source>
</evidence>
<accession>A0A059F4U4</accession>
<feature type="transmembrane region" description="Helical" evidence="19">
    <location>
        <begin position="145"/>
        <end position="167"/>
    </location>
</feature>
<feature type="transmembrane region" description="Helical" evidence="19">
    <location>
        <begin position="28"/>
        <end position="46"/>
    </location>
</feature>
<keyword evidence="7" id="KW-0444">Lipid biosynthesis</keyword>
<dbReference type="HOGENOM" id="CLU_023471_1_2_1"/>
<evidence type="ECO:0000256" key="10">
    <source>
        <dbReference type="ARBA" id="ARBA00022695"/>
    </source>
</evidence>
<comment type="pathway">
    <text evidence="4">Lipid metabolism.</text>
</comment>
<feature type="transmembrane region" description="Helical" evidence="19">
    <location>
        <begin position="113"/>
        <end position="133"/>
    </location>
</feature>
<evidence type="ECO:0000256" key="4">
    <source>
        <dbReference type="ARBA" id="ARBA00005189"/>
    </source>
</evidence>
<feature type="transmembrane region" description="Helical" evidence="19">
    <location>
        <begin position="52"/>
        <end position="71"/>
    </location>
</feature>
<feature type="transmembrane region" description="Helical" evidence="19">
    <location>
        <begin position="213"/>
        <end position="232"/>
    </location>
</feature>
<dbReference type="InterPro" id="IPR016720">
    <property type="entry name" value="PC_Trfase_euk"/>
</dbReference>
<keyword evidence="13 19" id="KW-0472">Membrane</keyword>
<evidence type="ECO:0000313" key="21">
    <source>
        <dbReference type="Proteomes" id="UP000030655"/>
    </source>
</evidence>
<dbReference type="AlphaFoldDB" id="A0A059F4U4"/>
<gene>
    <name evidence="20" type="ORF">H312_00336</name>
</gene>
<evidence type="ECO:0000256" key="5">
    <source>
        <dbReference type="ARBA" id="ARBA00010185"/>
    </source>
</evidence>
<keyword evidence="14" id="KW-0594">Phospholipid biosynthesis</keyword>
<evidence type="ECO:0000256" key="19">
    <source>
        <dbReference type="SAM" id="Phobius"/>
    </source>
</evidence>
<dbReference type="GO" id="GO:0070319">
    <property type="term" value="C:Golgi to plasma membrane transport vesicle"/>
    <property type="evidence" value="ECO:0007669"/>
    <property type="project" value="EnsemblFungi"/>
</dbReference>
<proteinExistence type="inferred from homology"/>
<dbReference type="PANTHER" id="PTHR13773">
    <property type="entry name" value="PHOSPHATIDATE CYTIDYLYLTRANSFERASE"/>
    <property type="match status" value="1"/>
</dbReference>
<dbReference type="GO" id="GO:0005789">
    <property type="term" value="C:endoplasmic reticulum membrane"/>
    <property type="evidence" value="ECO:0007669"/>
    <property type="project" value="TreeGrafter"/>
</dbReference>
<dbReference type="Pfam" id="PF01148">
    <property type="entry name" value="CTP_transf_1"/>
    <property type="match status" value="1"/>
</dbReference>
<keyword evidence="11 19" id="KW-1133">Transmembrane helix</keyword>
<keyword evidence="15" id="KW-1208">Phospholipid metabolism</keyword>
<evidence type="ECO:0000256" key="13">
    <source>
        <dbReference type="ARBA" id="ARBA00023136"/>
    </source>
</evidence>
<evidence type="ECO:0000256" key="6">
    <source>
        <dbReference type="ARBA" id="ARBA00012487"/>
    </source>
</evidence>
<evidence type="ECO:0000256" key="7">
    <source>
        <dbReference type="ARBA" id="ARBA00022516"/>
    </source>
</evidence>
<protein>
    <recommendedName>
        <fullName evidence="6">phosphatidate cytidylyltransferase</fullName>
        <ecNumber evidence="6">2.7.7.41</ecNumber>
    </recommendedName>
    <alternativeName>
        <fullName evidence="16">CDP-diacylglycerol synthase</fullName>
    </alternativeName>
    <alternativeName>
        <fullName evidence="17">CDP-diglyceride pyrophosphorylase</fullName>
    </alternativeName>
    <alternativeName>
        <fullName evidence="18">CDP-diglyceride synthase</fullName>
    </alternativeName>
</protein>
<dbReference type="GO" id="GO:0016024">
    <property type="term" value="P:CDP-diacylglycerol biosynthetic process"/>
    <property type="evidence" value="ECO:0007669"/>
    <property type="project" value="UniProtKB-UniPathway"/>
</dbReference>
<evidence type="ECO:0000256" key="9">
    <source>
        <dbReference type="ARBA" id="ARBA00022692"/>
    </source>
</evidence>
<feature type="transmembrane region" description="Helical" evidence="19">
    <location>
        <begin position="83"/>
        <end position="101"/>
    </location>
</feature>
<reference evidence="21" key="1">
    <citation type="submission" date="2013-02" db="EMBL/GenBank/DDBJ databases">
        <authorList>
            <consortium name="The Broad Institute Genome Sequencing Platform"/>
            <person name="Cuomo C."/>
            <person name="Becnel J."/>
            <person name="Sanscrainte N."/>
            <person name="Walker B."/>
            <person name="Young S.K."/>
            <person name="Zeng Q."/>
            <person name="Gargeya S."/>
            <person name="Fitzgerald M."/>
            <person name="Haas B."/>
            <person name="Abouelleil A."/>
            <person name="Alvarado L."/>
            <person name="Arachchi H.M."/>
            <person name="Berlin A.M."/>
            <person name="Chapman S.B."/>
            <person name="Dewar J."/>
            <person name="Goldberg J."/>
            <person name="Griggs A."/>
            <person name="Gujja S."/>
            <person name="Hansen M."/>
            <person name="Howarth C."/>
            <person name="Imamovic A."/>
            <person name="Larimer J."/>
            <person name="McCowan C."/>
            <person name="Murphy C."/>
            <person name="Neiman D."/>
            <person name="Pearson M."/>
            <person name="Priest M."/>
            <person name="Roberts A."/>
            <person name="Saif S."/>
            <person name="Shea T."/>
            <person name="Sisk P."/>
            <person name="Sykes S."/>
            <person name="Wortman J."/>
            <person name="Nusbaum C."/>
            <person name="Birren B."/>
        </authorList>
    </citation>
    <scope>NUCLEOTIDE SEQUENCE [LARGE SCALE GENOMIC DNA]</scope>
    <source>
        <strain evidence="21">PRA339</strain>
    </source>
</reference>
<evidence type="ECO:0000256" key="14">
    <source>
        <dbReference type="ARBA" id="ARBA00023209"/>
    </source>
</evidence>
<dbReference type="EMBL" id="KK365131">
    <property type="protein sequence ID" value="KCZ82313.1"/>
    <property type="molecule type" value="Genomic_DNA"/>
</dbReference>
<reference evidence="20 21" key="2">
    <citation type="submission" date="2014-03" db="EMBL/GenBank/DDBJ databases">
        <title>The Genome Sequence of Anncaliia algerae insect isolate PRA339.</title>
        <authorList>
            <consortium name="The Broad Institute Genome Sequencing Platform"/>
            <consortium name="The Broad Institute Genome Sequencing Center for Infectious Disease"/>
            <person name="Cuomo C."/>
            <person name="Becnel J."/>
            <person name="Sanscrainte N."/>
            <person name="Walker B."/>
            <person name="Young S.K."/>
            <person name="Zeng Q."/>
            <person name="Gargeya S."/>
            <person name="Fitzgerald M."/>
            <person name="Haas B."/>
            <person name="Abouelleil A."/>
            <person name="Alvarado L."/>
            <person name="Arachchi H.M."/>
            <person name="Berlin A.M."/>
            <person name="Chapman S.B."/>
            <person name="Dewar J."/>
            <person name="Goldberg J."/>
            <person name="Griggs A."/>
            <person name="Gujja S."/>
            <person name="Hansen M."/>
            <person name="Howarth C."/>
            <person name="Imamovic A."/>
            <person name="Larimer J."/>
            <person name="McCowan C."/>
            <person name="Murphy C."/>
            <person name="Neiman D."/>
            <person name="Pearson M."/>
            <person name="Priest M."/>
            <person name="Roberts A."/>
            <person name="Saif S."/>
            <person name="Shea T."/>
            <person name="Sisk P."/>
            <person name="Sykes S."/>
            <person name="Wortman J."/>
            <person name="Nusbaum C."/>
            <person name="Birren B."/>
        </authorList>
    </citation>
    <scope>NUCLEOTIDE SEQUENCE [LARGE SCALE GENOMIC DNA]</scope>
    <source>
        <strain evidence="20 21">PRA339</strain>
    </source>
</reference>
<keyword evidence="8" id="KW-0808">Transferase</keyword>
<dbReference type="PANTHER" id="PTHR13773:SF8">
    <property type="entry name" value="PHOSPHATIDATE CYTIDYLYLTRANSFERASE, PHOTORECEPTOR-SPECIFIC"/>
    <property type="match status" value="1"/>
</dbReference>
<name>A0A059F4U4_9MICR</name>
<evidence type="ECO:0000256" key="12">
    <source>
        <dbReference type="ARBA" id="ARBA00023098"/>
    </source>
</evidence>
<dbReference type="GO" id="GO:0006658">
    <property type="term" value="P:phosphatidylserine metabolic process"/>
    <property type="evidence" value="ECO:0007669"/>
    <property type="project" value="EnsemblFungi"/>
</dbReference>
<keyword evidence="12" id="KW-0443">Lipid metabolism</keyword>
<evidence type="ECO:0000256" key="16">
    <source>
        <dbReference type="ARBA" id="ARBA00029893"/>
    </source>
</evidence>
<evidence type="ECO:0000256" key="18">
    <source>
        <dbReference type="ARBA" id="ARBA00033406"/>
    </source>
</evidence>
<evidence type="ECO:0000256" key="17">
    <source>
        <dbReference type="ARBA" id="ARBA00032396"/>
    </source>
</evidence>
<comment type="catalytic activity">
    <reaction evidence="1">
        <text>a 1,2-diacyl-sn-glycero-3-phosphate + CTP + H(+) = a CDP-1,2-diacyl-sn-glycerol + diphosphate</text>
        <dbReference type="Rhea" id="RHEA:16229"/>
        <dbReference type="ChEBI" id="CHEBI:15378"/>
        <dbReference type="ChEBI" id="CHEBI:33019"/>
        <dbReference type="ChEBI" id="CHEBI:37563"/>
        <dbReference type="ChEBI" id="CHEBI:58332"/>
        <dbReference type="ChEBI" id="CHEBI:58608"/>
        <dbReference type="EC" id="2.7.7.41"/>
    </reaction>
</comment>
<evidence type="ECO:0000256" key="11">
    <source>
        <dbReference type="ARBA" id="ARBA00022989"/>
    </source>
</evidence>
<dbReference type="Proteomes" id="UP000030655">
    <property type="component" value="Unassembled WGS sequence"/>
</dbReference>
<keyword evidence="10" id="KW-0548">Nucleotidyltransferase</keyword>